<keyword evidence="2" id="KW-1185">Reference proteome</keyword>
<accession>A0A8K0PB99</accession>
<name>A0A8K0PB99_LADFU</name>
<reference evidence="1" key="1">
    <citation type="submission" date="2013-04" db="EMBL/GenBank/DDBJ databases">
        <authorList>
            <person name="Qu J."/>
            <person name="Murali S.C."/>
            <person name="Bandaranaike D."/>
            <person name="Bellair M."/>
            <person name="Blankenburg K."/>
            <person name="Chao H."/>
            <person name="Dinh H."/>
            <person name="Doddapaneni H."/>
            <person name="Downs B."/>
            <person name="Dugan-Rocha S."/>
            <person name="Elkadiri S."/>
            <person name="Gnanaolivu R.D."/>
            <person name="Hernandez B."/>
            <person name="Javaid M."/>
            <person name="Jayaseelan J.C."/>
            <person name="Lee S."/>
            <person name="Li M."/>
            <person name="Ming W."/>
            <person name="Munidasa M."/>
            <person name="Muniz J."/>
            <person name="Nguyen L."/>
            <person name="Ongeri F."/>
            <person name="Osuji N."/>
            <person name="Pu L.-L."/>
            <person name="Puazo M."/>
            <person name="Qu C."/>
            <person name="Quiroz J."/>
            <person name="Raj R."/>
            <person name="Weissenberger G."/>
            <person name="Xin Y."/>
            <person name="Zou X."/>
            <person name="Han Y."/>
            <person name="Richards S."/>
            <person name="Worley K."/>
            <person name="Muzny D."/>
            <person name="Gibbs R."/>
        </authorList>
    </citation>
    <scope>NUCLEOTIDE SEQUENCE</scope>
    <source>
        <strain evidence="1">Sampled in the wild</strain>
    </source>
</reference>
<evidence type="ECO:0000313" key="1">
    <source>
        <dbReference type="EMBL" id="KAG8239962.1"/>
    </source>
</evidence>
<dbReference type="AlphaFoldDB" id="A0A8K0PB99"/>
<evidence type="ECO:0000313" key="2">
    <source>
        <dbReference type="Proteomes" id="UP000792457"/>
    </source>
</evidence>
<reference evidence="1" key="2">
    <citation type="submission" date="2017-10" db="EMBL/GenBank/DDBJ databases">
        <title>Ladona fulva Genome sequencing and assembly.</title>
        <authorList>
            <person name="Murali S."/>
            <person name="Richards S."/>
            <person name="Bandaranaike D."/>
            <person name="Bellair M."/>
            <person name="Blankenburg K."/>
            <person name="Chao H."/>
            <person name="Dinh H."/>
            <person name="Doddapaneni H."/>
            <person name="Dugan-Rocha S."/>
            <person name="Elkadiri S."/>
            <person name="Gnanaolivu R."/>
            <person name="Hernandez B."/>
            <person name="Skinner E."/>
            <person name="Javaid M."/>
            <person name="Lee S."/>
            <person name="Li M."/>
            <person name="Ming W."/>
            <person name="Munidasa M."/>
            <person name="Muniz J."/>
            <person name="Nguyen L."/>
            <person name="Hughes D."/>
            <person name="Osuji N."/>
            <person name="Pu L.-L."/>
            <person name="Puazo M."/>
            <person name="Qu C."/>
            <person name="Quiroz J."/>
            <person name="Raj R."/>
            <person name="Weissenberger G."/>
            <person name="Xin Y."/>
            <person name="Zou X."/>
            <person name="Han Y."/>
            <person name="Worley K."/>
            <person name="Muzny D."/>
            <person name="Gibbs R."/>
        </authorList>
    </citation>
    <scope>NUCLEOTIDE SEQUENCE</scope>
    <source>
        <strain evidence="1">Sampled in the wild</strain>
    </source>
</reference>
<dbReference type="EMBL" id="KZ310503">
    <property type="protein sequence ID" value="KAG8239962.1"/>
    <property type="molecule type" value="Genomic_DNA"/>
</dbReference>
<dbReference type="Proteomes" id="UP000792457">
    <property type="component" value="Unassembled WGS sequence"/>
</dbReference>
<proteinExistence type="predicted"/>
<organism evidence="1 2">
    <name type="scientific">Ladona fulva</name>
    <name type="common">Scarce chaser dragonfly</name>
    <name type="synonym">Libellula fulva</name>
    <dbReference type="NCBI Taxonomy" id="123851"/>
    <lineage>
        <taxon>Eukaryota</taxon>
        <taxon>Metazoa</taxon>
        <taxon>Ecdysozoa</taxon>
        <taxon>Arthropoda</taxon>
        <taxon>Hexapoda</taxon>
        <taxon>Insecta</taxon>
        <taxon>Pterygota</taxon>
        <taxon>Palaeoptera</taxon>
        <taxon>Odonata</taxon>
        <taxon>Epiprocta</taxon>
        <taxon>Anisoptera</taxon>
        <taxon>Libelluloidea</taxon>
        <taxon>Libellulidae</taxon>
        <taxon>Ladona</taxon>
    </lineage>
</organism>
<protein>
    <submittedName>
        <fullName evidence="1">Uncharacterized protein</fullName>
    </submittedName>
</protein>
<sequence length="63" mass="7439">MFYLLCIDYFVLKLQLKPLTPVKSMMLTLNLVQKLQPMNHANSKERAMQTLYLTLLQAKLQIR</sequence>
<gene>
    <name evidence="1" type="ORF">J437_LFUL019504</name>
</gene>
<comment type="caution">
    <text evidence="1">The sequence shown here is derived from an EMBL/GenBank/DDBJ whole genome shotgun (WGS) entry which is preliminary data.</text>
</comment>